<dbReference type="CDD" id="cd02440">
    <property type="entry name" value="AdoMet_MTases"/>
    <property type="match status" value="1"/>
</dbReference>
<keyword evidence="6" id="KW-1185">Reference proteome</keyword>
<organism evidence="5 6">
    <name type="scientific">Promicromonospora alba</name>
    <dbReference type="NCBI Taxonomy" id="1616110"/>
    <lineage>
        <taxon>Bacteria</taxon>
        <taxon>Bacillati</taxon>
        <taxon>Actinomycetota</taxon>
        <taxon>Actinomycetes</taxon>
        <taxon>Micrococcales</taxon>
        <taxon>Promicromonosporaceae</taxon>
        <taxon>Promicromonospora</taxon>
    </lineage>
</organism>
<dbReference type="Gene3D" id="3.40.50.150">
    <property type="entry name" value="Vaccinia Virus protein VP39"/>
    <property type="match status" value="1"/>
</dbReference>
<evidence type="ECO:0000256" key="1">
    <source>
        <dbReference type="ARBA" id="ARBA00022603"/>
    </source>
</evidence>
<protein>
    <submittedName>
        <fullName evidence="5">Class I SAM-dependent methyltransferase</fullName>
        <ecNumber evidence="5">2.1.1.222</ecNumber>
        <ecNumber evidence="5">2.1.1.64</ecNumber>
    </submittedName>
</protein>
<feature type="domain" description="Methyltransferase" evidence="4">
    <location>
        <begin position="65"/>
        <end position="166"/>
    </location>
</feature>
<dbReference type="EMBL" id="JBHSFI010000003">
    <property type="protein sequence ID" value="MFC4627900.1"/>
    <property type="molecule type" value="Genomic_DNA"/>
</dbReference>
<dbReference type="InterPro" id="IPR041698">
    <property type="entry name" value="Methyltransf_25"/>
</dbReference>
<evidence type="ECO:0000256" key="2">
    <source>
        <dbReference type="ARBA" id="ARBA00022679"/>
    </source>
</evidence>
<keyword evidence="2 5" id="KW-0808">Transferase</keyword>
<gene>
    <name evidence="5" type="ORF">ACFO6V_06640</name>
</gene>
<reference evidence="6" key="1">
    <citation type="journal article" date="2019" name="Int. J. Syst. Evol. Microbiol.">
        <title>The Global Catalogue of Microorganisms (GCM) 10K type strain sequencing project: providing services to taxonomists for standard genome sequencing and annotation.</title>
        <authorList>
            <consortium name="The Broad Institute Genomics Platform"/>
            <consortium name="The Broad Institute Genome Sequencing Center for Infectious Disease"/>
            <person name="Wu L."/>
            <person name="Ma J."/>
        </authorList>
    </citation>
    <scope>NUCLEOTIDE SEQUENCE [LARGE SCALE GENOMIC DNA]</scope>
    <source>
        <strain evidence="6">CCUG 42722</strain>
    </source>
</reference>
<evidence type="ECO:0000313" key="5">
    <source>
        <dbReference type="EMBL" id="MFC4627900.1"/>
    </source>
</evidence>
<dbReference type="PANTHER" id="PTHR43464:SF19">
    <property type="entry name" value="UBIQUINONE BIOSYNTHESIS O-METHYLTRANSFERASE, MITOCHONDRIAL"/>
    <property type="match status" value="1"/>
</dbReference>
<keyword evidence="1 5" id="KW-0489">Methyltransferase</keyword>
<dbReference type="InterPro" id="IPR029063">
    <property type="entry name" value="SAM-dependent_MTases_sf"/>
</dbReference>
<evidence type="ECO:0000256" key="3">
    <source>
        <dbReference type="ARBA" id="ARBA00022691"/>
    </source>
</evidence>
<accession>A0ABV9HEA1</accession>
<evidence type="ECO:0000313" key="6">
    <source>
        <dbReference type="Proteomes" id="UP001596011"/>
    </source>
</evidence>
<dbReference type="Proteomes" id="UP001596011">
    <property type="component" value="Unassembled WGS sequence"/>
</dbReference>
<name>A0ABV9HEA1_9MICO</name>
<dbReference type="GO" id="GO:0032259">
    <property type="term" value="P:methylation"/>
    <property type="evidence" value="ECO:0007669"/>
    <property type="project" value="UniProtKB-KW"/>
</dbReference>
<dbReference type="GO" id="GO:0102208">
    <property type="term" value="F:2-polyprenyl-6-hydroxyphenol methylase activity"/>
    <property type="evidence" value="ECO:0007669"/>
    <property type="project" value="UniProtKB-EC"/>
</dbReference>
<dbReference type="GO" id="GO:0061542">
    <property type="term" value="F:3-demethylubiquinol 3-O-methyltransferase activity"/>
    <property type="evidence" value="ECO:0007669"/>
    <property type="project" value="UniProtKB-EC"/>
</dbReference>
<keyword evidence="3" id="KW-0949">S-adenosyl-L-methionine</keyword>
<sequence>MSAATTSAAIALRPDLASVLDVNLAAYQALAEDYRVTSPLRMRHAAEWLSGQLNDSRKPLTGRALDIGCADGSHAFLLAEHGYEVTGIDFSPRMIELARNRRPDRDGPLFLEGEFLTGKFRDARGELVALEGQFELVVANAFVHLFPKPVDDEVVKRALDLVASGGTALFSTTVEDSRREAYLGKAGADGTYVERWRGHYPKEDFLSLIRDAAGDRFLITDLPTTDMRGKAWLTVLARRREAPDGRG</sequence>
<dbReference type="Pfam" id="PF13649">
    <property type="entry name" value="Methyltransf_25"/>
    <property type="match status" value="1"/>
</dbReference>
<dbReference type="EC" id="2.1.1.222" evidence="5"/>
<dbReference type="PANTHER" id="PTHR43464">
    <property type="entry name" value="METHYLTRANSFERASE"/>
    <property type="match status" value="1"/>
</dbReference>
<evidence type="ECO:0000259" key="4">
    <source>
        <dbReference type="Pfam" id="PF13649"/>
    </source>
</evidence>
<proteinExistence type="predicted"/>
<comment type="caution">
    <text evidence="5">The sequence shown here is derived from an EMBL/GenBank/DDBJ whole genome shotgun (WGS) entry which is preliminary data.</text>
</comment>
<dbReference type="SUPFAM" id="SSF53335">
    <property type="entry name" value="S-adenosyl-L-methionine-dependent methyltransferases"/>
    <property type="match status" value="1"/>
</dbReference>
<dbReference type="EC" id="2.1.1.64" evidence="5"/>
<dbReference type="RefSeq" id="WP_377133478.1">
    <property type="nucleotide sequence ID" value="NZ_JBHSFI010000003.1"/>
</dbReference>